<dbReference type="Proteomes" id="UP000597762">
    <property type="component" value="Unassembled WGS sequence"/>
</dbReference>
<evidence type="ECO:0000313" key="1">
    <source>
        <dbReference type="EMBL" id="CAE1307780.1"/>
    </source>
</evidence>
<dbReference type="EMBL" id="CAHIKZ030004146">
    <property type="protein sequence ID" value="CAE1307780.1"/>
    <property type="molecule type" value="Genomic_DNA"/>
</dbReference>
<protein>
    <submittedName>
        <fullName evidence="1">Uncharacterized protein</fullName>
    </submittedName>
</protein>
<sequence length="158" mass="17344">MSAPTALSTSSKISPSFRPPAISLPLGNPSHLFYSDTLISLSHLTCDHHTLISLLFSLHSITRYSFADTRTRDLPPISNLLFFISSLPNLLSSCVTPPHPTPNSTTLPHLHIVFVFFLSYGLPLPLNLNVSNRHPFLSFSHGFSNPLPPPLPSPSFSF</sequence>
<name>A0A812DVB8_ACAPH</name>
<reference evidence="1" key="1">
    <citation type="submission" date="2021-01" db="EMBL/GenBank/DDBJ databases">
        <authorList>
            <person name="Li R."/>
            <person name="Bekaert M."/>
        </authorList>
    </citation>
    <scope>NUCLEOTIDE SEQUENCE</scope>
    <source>
        <strain evidence="1">Farmed</strain>
    </source>
</reference>
<dbReference type="AlphaFoldDB" id="A0A812DVB8"/>
<comment type="caution">
    <text evidence="1">The sequence shown here is derived from an EMBL/GenBank/DDBJ whole genome shotgun (WGS) entry which is preliminary data.</text>
</comment>
<gene>
    <name evidence="1" type="ORF">SPHA_59806</name>
</gene>
<organism evidence="1 2">
    <name type="scientific">Acanthosepion pharaonis</name>
    <name type="common">Pharaoh cuttlefish</name>
    <name type="synonym">Sepia pharaonis</name>
    <dbReference type="NCBI Taxonomy" id="158019"/>
    <lineage>
        <taxon>Eukaryota</taxon>
        <taxon>Metazoa</taxon>
        <taxon>Spiralia</taxon>
        <taxon>Lophotrochozoa</taxon>
        <taxon>Mollusca</taxon>
        <taxon>Cephalopoda</taxon>
        <taxon>Coleoidea</taxon>
        <taxon>Decapodiformes</taxon>
        <taxon>Sepiida</taxon>
        <taxon>Sepiina</taxon>
        <taxon>Sepiidae</taxon>
        <taxon>Acanthosepion</taxon>
    </lineage>
</organism>
<keyword evidence="2" id="KW-1185">Reference proteome</keyword>
<evidence type="ECO:0000313" key="2">
    <source>
        <dbReference type="Proteomes" id="UP000597762"/>
    </source>
</evidence>
<accession>A0A812DVB8</accession>
<proteinExistence type="predicted"/>